<dbReference type="AlphaFoldDB" id="A0AAV4H432"/>
<evidence type="ECO:0000313" key="1">
    <source>
        <dbReference type="EMBL" id="GFR91788.1"/>
    </source>
</evidence>
<organism evidence="1 2">
    <name type="scientific">Elysia marginata</name>
    <dbReference type="NCBI Taxonomy" id="1093978"/>
    <lineage>
        <taxon>Eukaryota</taxon>
        <taxon>Metazoa</taxon>
        <taxon>Spiralia</taxon>
        <taxon>Lophotrochozoa</taxon>
        <taxon>Mollusca</taxon>
        <taxon>Gastropoda</taxon>
        <taxon>Heterobranchia</taxon>
        <taxon>Euthyneura</taxon>
        <taxon>Panpulmonata</taxon>
        <taxon>Sacoglossa</taxon>
        <taxon>Placobranchoidea</taxon>
        <taxon>Plakobranchidae</taxon>
        <taxon>Elysia</taxon>
    </lineage>
</organism>
<keyword evidence="2" id="KW-1185">Reference proteome</keyword>
<name>A0AAV4H432_9GAST</name>
<evidence type="ECO:0000313" key="2">
    <source>
        <dbReference type="Proteomes" id="UP000762676"/>
    </source>
</evidence>
<dbReference type="Proteomes" id="UP000762676">
    <property type="component" value="Unassembled WGS sequence"/>
</dbReference>
<gene>
    <name evidence="1" type="ORF">ElyMa_000852500</name>
</gene>
<accession>A0AAV4H432</accession>
<protein>
    <submittedName>
        <fullName evidence="1">Uncharacterized protein</fullName>
    </submittedName>
</protein>
<comment type="caution">
    <text evidence="1">The sequence shown here is derived from an EMBL/GenBank/DDBJ whole genome shotgun (WGS) entry which is preliminary data.</text>
</comment>
<reference evidence="1 2" key="1">
    <citation type="journal article" date="2021" name="Elife">
        <title>Chloroplast acquisition without the gene transfer in kleptoplastic sea slugs, Plakobranchus ocellatus.</title>
        <authorList>
            <person name="Maeda T."/>
            <person name="Takahashi S."/>
            <person name="Yoshida T."/>
            <person name="Shimamura S."/>
            <person name="Takaki Y."/>
            <person name="Nagai Y."/>
            <person name="Toyoda A."/>
            <person name="Suzuki Y."/>
            <person name="Arimoto A."/>
            <person name="Ishii H."/>
            <person name="Satoh N."/>
            <person name="Nishiyama T."/>
            <person name="Hasebe M."/>
            <person name="Maruyama T."/>
            <person name="Minagawa J."/>
            <person name="Obokata J."/>
            <person name="Shigenobu S."/>
        </authorList>
    </citation>
    <scope>NUCLEOTIDE SEQUENCE [LARGE SCALE GENOMIC DNA]</scope>
</reference>
<dbReference type="EMBL" id="BMAT01001746">
    <property type="protein sequence ID" value="GFR91788.1"/>
    <property type="molecule type" value="Genomic_DNA"/>
</dbReference>
<sequence length="100" mass="11518">MPVYLSISLHQDLTYVCRPTVGIPVYLFQYTFLPLPFKAFGDHHCQDPPRFHALATNESYSLDKCVFTKIEKKTSMLCHCDVNSTSQAFMRTAFSLYTSR</sequence>
<proteinExistence type="predicted"/>